<feature type="domain" description="Metalloenzyme" evidence="9">
    <location>
        <begin position="28"/>
        <end position="561"/>
    </location>
</feature>
<keyword evidence="12" id="KW-1185">Reference proteome</keyword>
<evidence type="ECO:0000256" key="2">
    <source>
        <dbReference type="ARBA" id="ARBA00004798"/>
    </source>
</evidence>
<proteinExistence type="inferred from homology"/>
<evidence type="ECO:0000256" key="7">
    <source>
        <dbReference type="ARBA" id="ARBA00023211"/>
    </source>
</evidence>
<evidence type="ECO:0000313" key="12">
    <source>
        <dbReference type="Proteomes" id="UP001281761"/>
    </source>
</evidence>
<dbReference type="InterPro" id="IPR017850">
    <property type="entry name" value="Alkaline_phosphatase_core_sf"/>
</dbReference>
<comment type="pathway">
    <text evidence="2">Carbohydrate degradation; glycolysis; pyruvate from D-glyceraldehyde 3-phosphate: step 3/5.</text>
</comment>
<dbReference type="EC" id="5.4.2.12" evidence="4"/>
<dbReference type="Proteomes" id="UP001281761">
    <property type="component" value="Unassembled WGS sequence"/>
</dbReference>
<evidence type="ECO:0000259" key="9">
    <source>
        <dbReference type="Pfam" id="PF01676"/>
    </source>
</evidence>
<organism evidence="11 12">
    <name type="scientific">Blattamonas nauphoetae</name>
    <dbReference type="NCBI Taxonomy" id="2049346"/>
    <lineage>
        <taxon>Eukaryota</taxon>
        <taxon>Metamonada</taxon>
        <taxon>Preaxostyla</taxon>
        <taxon>Oxymonadida</taxon>
        <taxon>Blattamonas</taxon>
    </lineage>
</organism>
<evidence type="ECO:0000256" key="4">
    <source>
        <dbReference type="ARBA" id="ARBA00012026"/>
    </source>
</evidence>
<keyword evidence="8 11" id="KW-0413">Isomerase</keyword>
<feature type="domain" description="BPG-independent PGAM N-terminal" evidence="10">
    <location>
        <begin position="111"/>
        <end position="346"/>
    </location>
</feature>
<dbReference type="InterPro" id="IPR006124">
    <property type="entry name" value="Metalloenzyme"/>
</dbReference>
<dbReference type="InterPro" id="IPR011258">
    <property type="entry name" value="BPG-indep_PGM_N"/>
</dbReference>
<keyword evidence="7" id="KW-0464">Manganese</keyword>
<comment type="caution">
    <text evidence="11">The sequence shown here is derived from an EMBL/GenBank/DDBJ whole genome shotgun (WGS) entry which is preliminary data.</text>
</comment>
<dbReference type="EMBL" id="JARBJD010000037">
    <property type="protein sequence ID" value="KAK2958512.1"/>
    <property type="molecule type" value="Genomic_DNA"/>
</dbReference>
<dbReference type="PANTHER" id="PTHR31637">
    <property type="entry name" value="2,3-BISPHOSPHOGLYCERATE-INDEPENDENT PHOSPHOGLYCERATE MUTASE"/>
    <property type="match status" value="1"/>
</dbReference>
<dbReference type="InterPro" id="IPR005995">
    <property type="entry name" value="Pgm_bpd_ind"/>
</dbReference>
<evidence type="ECO:0000259" key="10">
    <source>
        <dbReference type="Pfam" id="PF06415"/>
    </source>
</evidence>
<dbReference type="GO" id="GO:0004619">
    <property type="term" value="F:phosphoglycerate mutase activity"/>
    <property type="evidence" value="ECO:0007669"/>
    <property type="project" value="UniProtKB-EC"/>
</dbReference>
<name>A0ABQ9Y439_9EUKA</name>
<evidence type="ECO:0000256" key="8">
    <source>
        <dbReference type="ARBA" id="ARBA00023235"/>
    </source>
</evidence>
<comment type="cofactor">
    <cofactor evidence="1">
        <name>Mn(2+)</name>
        <dbReference type="ChEBI" id="CHEBI:29035"/>
    </cofactor>
</comment>
<dbReference type="Pfam" id="PF06415">
    <property type="entry name" value="iPGM_N"/>
    <property type="match status" value="1"/>
</dbReference>
<dbReference type="Pfam" id="PF01676">
    <property type="entry name" value="Metalloenzyme"/>
    <property type="match status" value="1"/>
</dbReference>
<dbReference type="PANTHER" id="PTHR31637:SF0">
    <property type="entry name" value="2,3-BISPHOSPHOGLYCERATE-INDEPENDENT PHOSPHOGLYCERATE MUTASE"/>
    <property type="match status" value="1"/>
</dbReference>
<reference evidence="11 12" key="1">
    <citation type="journal article" date="2022" name="bioRxiv">
        <title>Genomics of Preaxostyla Flagellates Illuminates Evolutionary Transitions and the Path Towards Mitochondrial Loss.</title>
        <authorList>
            <person name="Novak L.V.F."/>
            <person name="Treitli S.C."/>
            <person name="Pyrih J."/>
            <person name="Halakuc P."/>
            <person name="Pipaliya S.V."/>
            <person name="Vacek V."/>
            <person name="Brzon O."/>
            <person name="Soukal P."/>
            <person name="Eme L."/>
            <person name="Dacks J.B."/>
            <person name="Karnkowska A."/>
            <person name="Elias M."/>
            <person name="Hampl V."/>
        </authorList>
    </citation>
    <scope>NUCLEOTIDE SEQUENCE [LARGE SCALE GENOMIC DNA]</scope>
    <source>
        <strain evidence="11">NAU3</strain>
        <tissue evidence="11">Gut</tissue>
    </source>
</reference>
<keyword evidence="6" id="KW-0324">Glycolysis</keyword>
<evidence type="ECO:0000256" key="5">
    <source>
        <dbReference type="ARBA" id="ARBA00022723"/>
    </source>
</evidence>
<dbReference type="InterPro" id="IPR036646">
    <property type="entry name" value="PGAM_B_sf"/>
</dbReference>
<dbReference type="SUPFAM" id="SSF64158">
    <property type="entry name" value="2,3-Bisphosphoglycerate-independent phosphoglycerate mutase, substrate-binding domain"/>
    <property type="match status" value="1"/>
</dbReference>
<dbReference type="Gene3D" id="3.40.1450.10">
    <property type="entry name" value="BPG-independent phosphoglycerate mutase, domain B"/>
    <property type="match status" value="1"/>
</dbReference>
<accession>A0ABQ9Y439</accession>
<dbReference type="SUPFAM" id="SSF53649">
    <property type="entry name" value="Alkaline phosphatase-like"/>
    <property type="match status" value="1"/>
</dbReference>
<comment type="similarity">
    <text evidence="3">Belongs to the BPG-independent phosphoglycerate mutase family.</text>
</comment>
<evidence type="ECO:0000256" key="1">
    <source>
        <dbReference type="ARBA" id="ARBA00001936"/>
    </source>
</evidence>
<gene>
    <name evidence="11" type="ORF">BLNAU_6546</name>
</gene>
<evidence type="ECO:0000256" key="3">
    <source>
        <dbReference type="ARBA" id="ARBA00008819"/>
    </source>
</evidence>
<dbReference type="PIRSF" id="PIRSF001492">
    <property type="entry name" value="IPGAM"/>
    <property type="match status" value="1"/>
</dbReference>
<dbReference type="CDD" id="cd16010">
    <property type="entry name" value="iPGM"/>
    <property type="match status" value="1"/>
</dbReference>
<evidence type="ECO:0000313" key="11">
    <source>
        <dbReference type="EMBL" id="KAK2958512.1"/>
    </source>
</evidence>
<dbReference type="Gene3D" id="3.40.720.10">
    <property type="entry name" value="Alkaline Phosphatase, subunit A"/>
    <property type="match status" value="1"/>
</dbReference>
<keyword evidence="5" id="KW-0479">Metal-binding</keyword>
<dbReference type="NCBIfam" id="TIGR01307">
    <property type="entry name" value="pgm_bpd_ind"/>
    <property type="match status" value="1"/>
</dbReference>
<sequence>MTIKLSSQHKKMSFSLQKLKNGFKRQGPIVWCVLDGYGLGKDDPNVNPIIAAKPTHLNSLIDTAKEQHLFKAIRAHGAAVGLPYESDMGNSEVGHNAMGCGQIYHQGTMLVDESFSSGKMFETDNWKKVVGECGKHNKTLHMFGLLSDGNIHSHMHQIFQLIDGAVKSSVKKIRVHVLLDGRDVPPESGLVYINRIEEKLASLSASGVDGKIASGGGRMYCVMDRYNSDWSIVRRGWNMMVHGHVEAADISGFYPGYFKTATEAIEKCRQLHPDKKDQYNLPFVIVGEDGKPIGKMEDGDVCINWNFRGDRAVQISRAFDEPNSTFTFFDRGVIPKVKYAGLLEYDTEVHIPNTYLVPPPEIHNTLSEYTCANGITAYAVAETHKYGHVTYFWNGNKSGYVNQSMELYECVDSLPNSETESHPEMKAVEVTDKILAALQSKKFQFLRMNYANPDMVGHTGNFDSCVRAVQCIDKQVARLAAEIEKQKGVLIITADHGNVEDKTQKGDKTSHTTADVLFTITDYSYNGEYTLVADGVKPDGEPEGPGLTNIAATVLNLFGFEAPESYRKSLIKFK</sequence>
<protein>
    <recommendedName>
        <fullName evidence="4">phosphoglycerate mutase (2,3-diphosphoglycerate-independent)</fullName>
        <ecNumber evidence="4">5.4.2.12</ecNumber>
    </recommendedName>
</protein>
<evidence type="ECO:0000256" key="6">
    <source>
        <dbReference type="ARBA" id="ARBA00023152"/>
    </source>
</evidence>